<dbReference type="InterPro" id="IPR029057">
    <property type="entry name" value="PRTase-like"/>
</dbReference>
<organism evidence="3 4">
    <name type="scientific">Vibrio mytili</name>
    <dbReference type="NCBI Taxonomy" id="50718"/>
    <lineage>
        <taxon>Bacteria</taxon>
        <taxon>Pseudomonadati</taxon>
        <taxon>Pseudomonadota</taxon>
        <taxon>Gammaproteobacteria</taxon>
        <taxon>Vibrionales</taxon>
        <taxon>Vibrionaceae</taxon>
        <taxon>Vibrio</taxon>
    </lineage>
</organism>
<evidence type="ECO:0000256" key="1">
    <source>
        <dbReference type="ARBA" id="ARBA00008007"/>
    </source>
</evidence>
<name>A0A0C3I7C2_9VIBR</name>
<keyword evidence="4" id="KW-1185">Reference proteome</keyword>
<dbReference type="AlphaFoldDB" id="A0A0C3I7C2"/>
<dbReference type="SUPFAM" id="SSF53271">
    <property type="entry name" value="PRTase-like"/>
    <property type="match status" value="1"/>
</dbReference>
<comment type="caution">
    <text evidence="3">The sequence shown here is derived from an EMBL/GenBank/DDBJ whole genome shotgun (WGS) entry which is preliminary data.</text>
</comment>
<accession>A0A0C3I7C2</accession>
<protein>
    <submittedName>
        <fullName evidence="3">Competence protein ComF</fullName>
    </submittedName>
</protein>
<feature type="domain" description="Phosphoribosyltransferase" evidence="2">
    <location>
        <begin position="147"/>
        <end position="238"/>
    </location>
</feature>
<dbReference type="Pfam" id="PF00156">
    <property type="entry name" value="Pribosyltran"/>
    <property type="match status" value="1"/>
</dbReference>
<dbReference type="OrthoDB" id="9793412at2"/>
<evidence type="ECO:0000313" key="4">
    <source>
        <dbReference type="Proteomes" id="UP000031977"/>
    </source>
</evidence>
<gene>
    <name evidence="3" type="ORF">SU60_15220</name>
</gene>
<dbReference type="Gene3D" id="3.40.50.2020">
    <property type="match status" value="1"/>
</dbReference>
<dbReference type="PANTHER" id="PTHR47505:SF1">
    <property type="entry name" value="DNA UTILIZATION PROTEIN YHGH"/>
    <property type="match status" value="1"/>
</dbReference>
<dbReference type="PANTHER" id="PTHR47505">
    <property type="entry name" value="DNA UTILIZATION PROTEIN YHGH"/>
    <property type="match status" value="1"/>
</dbReference>
<reference evidence="3 4" key="1">
    <citation type="submission" date="2015-01" db="EMBL/GenBank/DDBJ databases">
        <title>Draft genome of Vibrio mytili type strain CAIM 528.</title>
        <authorList>
            <person name="Gonzalez-Castillo A."/>
            <person name="Gomez-Gil B."/>
            <person name="Enciso-Ibarra J."/>
        </authorList>
    </citation>
    <scope>NUCLEOTIDE SEQUENCE [LARGE SCALE GENOMIC DNA]</scope>
    <source>
        <strain evidence="3 4">CAIM 528</strain>
    </source>
</reference>
<dbReference type="InterPro" id="IPR051910">
    <property type="entry name" value="ComF/GntX_DNA_util-trans"/>
</dbReference>
<proteinExistence type="inferred from homology"/>
<dbReference type="STRING" id="50718.SU60_15220"/>
<dbReference type="CDD" id="cd06223">
    <property type="entry name" value="PRTases_typeI"/>
    <property type="match status" value="1"/>
</dbReference>
<sequence>MISHQWQNIMHRVLGSQCGLCRLPLTHESTSNPLRWCPSCLAHLAPEYRCIQCGLALPDDEQTSPNPTICGDCLSDPPPWQYLFTLGNYGYPLSQEVQRFKDHGESWHVSAMTQLLAARIPGPAPLITSVPLHWRRYLQRGFNQSDVLARHLAKHLNGEFDLSIFRRVKHSASQRGRKKSSREQSLKGVFVLNKRPTSSHVAIVDDVVTTGSTIRQLCHLLLEVGVERIDIYCICRTAAPDSL</sequence>
<dbReference type="EMBL" id="JXOK01000058">
    <property type="protein sequence ID" value="KIN10202.1"/>
    <property type="molecule type" value="Genomic_DNA"/>
</dbReference>
<comment type="similarity">
    <text evidence="1">Belongs to the ComF/GntX family.</text>
</comment>
<dbReference type="RefSeq" id="WP_041156257.1">
    <property type="nucleotide sequence ID" value="NZ_CBCRVP010000020.1"/>
</dbReference>
<dbReference type="InterPro" id="IPR000836">
    <property type="entry name" value="PRTase_dom"/>
</dbReference>
<dbReference type="Proteomes" id="UP000031977">
    <property type="component" value="Unassembled WGS sequence"/>
</dbReference>
<evidence type="ECO:0000313" key="3">
    <source>
        <dbReference type="EMBL" id="KIN10202.1"/>
    </source>
</evidence>
<evidence type="ECO:0000259" key="2">
    <source>
        <dbReference type="Pfam" id="PF00156"/>
    </source>
</evidence>